<evidence type="ECO:0000313" key="4">
    <source>
        <dbReference type="Proteomes" id="UP001215087"/>
    </source>
</evidence>
<dbReference type="EMBL" id="JAQSVD010000003">
    <property type="protein sequence ID" value="MDE1469894.1"/>
    <property type="molecule type" value="Genomic_DNA"/>
</dbReference>
<dbReference type="RefSeq" id="WP_227205441.1">
    <property type="nucleotide sequence ID" value="NZ_JAJCLO010000001.1"/>
</dbReference>
<dbReference type="Gene3D" id="3.40.50.170">
    <property type="entry name" value="Formyl transferase, N-terminal domain"/>
    <property type="match status" value="1"/>
</dbReference>
<organism evidence="3 4">
    <name type="scientific">Eubacterium limosum</name>
    <dbReference type="NCBI Taxonomy" id="1736"/>
    <lineage>
        <taxon>Bacteria</taxon>
        <taxon>Bacillati</taxon>
        <taxon>Bacillota</taxon>
        <taxon>Clostridia</taxon>
        <taxon>Eubacteriales</taxon>
        <taxon>Eubacteriaceae</taxon>
        <taxon>Eubacterium</taxon>
    </lineage>
</organism>
<evidence type="ECO:0000259" key="2">
    <source>
        <dbReference type="Pfam" id="PF18216"/>
    </source>
</evidence>
<feature type="domain" description="N-formyltransferase dimerization C-terminal" evidence="2">
    <location>
        <begin position="187"/>
        <end position="237"/>
    </location>
</feature>
<gene>
    <name evidence="3" type="ORF">PTZ04_06470</name>
</gene>
<sequence>MKILVITDNARVLKEKKNLDKIFDQYGKVAYCYSDNNLELKKMLKKENAFFSINLKNLPSFIFDFDLIISWHCKQLFPKTLIQNVRCINIHPGYNPYNRGWFPQVFSILNKKPCGVTIHEIDEHLDHGKIIAQKEVPQEKYYTSKSYYDRIIETEFQLFQECADKILKGIYQPFFPHDEGNLNLRSDFNQLLQIELNEVGTFESFIDRLRALSFEGYDNAYFFDEKGKKIYVELKLKCSDNDS</sequence>
<comment type="caution">
    <text evidence="3">The sequence shown here is derived from an EMBL/GenBank/DDBJ whole genome shotgun (WGS) entry which is preliminary data.</text>
</comment>
<dbReference type="InterPro" id="IPR040660">
    <property type="entry name" value="N_formyltrans_C"/>
</dbReference>
<dbReference type="InterPro" id="IPR036477">
    <property type="entry name" value="Formyl_transf_N_sf"/>
</dbReference>
<keyword evidence="4" id="KW-1185">Reference proteome</keyword>
<dbReference type="NCBIfam" id="NF005755">
    <property type="entry name" value="PRK07579.1"/>
    <property type="match status" value="1"/>
</dbReference>
<dbReference type="Pfam" id="PF00551">
    <property type="entry name" value="Formyl_trans_N"/>
    <property type="match status" value="1"/>
</dbReference>
<accession>A0ABT5ULV3</accession>
<dbReference type="PANTHER" id="PTHR11138:SF5">
    <property type="entry name" value="METHIONYL-TRNA FORMYLTRANSFERASE, MITOCHONDRIAL"/>
    <property type="match status" value="1"/>
</dbReference>
<protein>
    <submittedName>
        <fullName evidence="3">dTDP-4-amino-4,6-dideoxyglucose formyltransferase</fullName>
    </submittedName>
</protein>
<dbReference type="Pfam" id="PF18216">
    <property type="entry name" value="N_formyltrans_C"/>
    <property type="match status" value="1"/>
</dbReference>
<feature type="domain" description="Formyl transferase N-terminal" evidence="1">
    <location>
        <begin position="64"/>
        <end position="159"/>
    </location>
</feature>
<evidence type="ECO:0000259" key="1">
    <source>
        <dbReference type="Pfam" id="PF00551"/>
    </source>
</evidence>
<reference evidence="3 4" key="1">
    <citation type="submission" date="2023-02" db="EMBL/GenBank/DDBJ databases">
        <title>Comparative genome analysis of Eubacterium limosum species.</title>
        <authorList>
            <person name="Bak J.E."/>
        </authorList>
    </citation>
    <scope>NUCLEOTIDE SEQUENCE [LARGE SCALE GENOMIC DNA]</scope>
    <source>
        <strain evidence="3 4">KGMB01548</strain>
    </source>
</reference>
<dbReference type="Proteomes" id="UP001215087">
    <property type="component" value="Unassembled WGS sequence"/>
</dbReference>
<dbReference type="InterPro" id="IPR002376">
    <property type="entry name" value="Formyl_transf_N"/>
</dbReference>
<name>A0ABT5ULV3_EUBLI</name>
<proteinExistence type="predicted"/>
<dbReference type="SUPFAM" id="SSF53328">
    <property type="entry name" value="Formyltransferase"/>
    <property type="match status" value="1"/>
</dbReference>
<dbReference type="PANTHER" id="PTHR11138">
    <property type="entry name" value="METHIONYL-TRNA FORMYLTRANSFERASE"/>
    <property type="match status" value="1"/>
</dbReference>
<evidence type="ECO:0000313" key="3">
    <source>
        <dbReference type="EMBL" id="MDE1469894.1"/>
    </source>
</evidence>